<dbReference type="EMBL" id="KQ125969">
    <property type="protein sequence ID" value="KMS64664.1"/>
    <property type="molecule type" value="Genomic_DNA"/>
</dbReference>
<proteinExistence type="predicted"/>
<protein>
    <submittedName>
        <fullName evidence="2">Uncharacterized protein</fullName>
    </submittedName>
</protein>
<feature type="region of interest" description="Disordered" evidence="1">
    <location>
        <begin position="52"/>
        <end position="98"/>
    </location>
</feature>
<dbReference type="Gramene" id="KMS64664">
    <property type="protein sequence ID" value="KMS64664"/>
    <property type="gene ID" value="BVRB_017940"/>
</dbReference>
<reference evidence="2 3" key="1">
    <citation type="journal article" date="2014" name="Nature">
        <title>The genome of the recently domesticated crop plant sugar beet (Beta vulgaris).</title>
        <authorList>
            <person name="Dohm J.C."/>
            <person name="Minoche A.E."/>
            <person name="Holtgrawe D."/>
            <person name="Capella-Gutierrez S."/>
            <person name="Zakrzewski F."/>
            <person name="Tafer H."/>
            <person name="Rupp O."/>
            <person name="Sorensen T.R."/>
            <person name="Stracke R."/>
            <person name="Reinhardt R."/>
            <person name="Goesmann A."/>
            <person name="Kraft T."/>
            <person name="Schulz B."/>
            <person name="Stadler P.F."/>
            <person name="Schmidt T."/>
            <person name="Gabaldon T."/>
            <person name="Lehrach H."/>
            <person name="Weisshaar B."/>
            <person name="Himmelbauer H."/>
        </authorList>
    </citation>
    <scope>NUCLEOTIDE SEQUENCE [LARGE SCALE GENOMIC DNA]</scope>
    <source>
        <tissue evidence="2">Taproot</tissue>
    </source>
</reference>
<feature type="compositionally biased region" description="Polar residues" evidence="1">
    <location>
        <begin position="81"/>
        <end position="91"/>
    </location>
</feature>
<dbReference type="AlphaFoldDB" id="A0A0J7YLY0"/>
<evidence type="ECO:0000256" key="1">
    <source>
        <dbReference type="SAM" id="MobiDB-lite"/>
    </source>
</evidence>
<gene>
    <name evidence="2" type="ORF">BVRB_017940</name>
</gene>
<evidence type="ECO:0000313" key="3">
    <source>
        <dbReference type="Proteomes" id="UP000035740"/>
    </source>
</evidence>
<evidence type="ECO:0000313" key="2">
    <source>
        <dbReference type="EMBL" id="KMS64664.1"/>
    </source>
</evidence>
<keyword evidence="3" id="KW-1185">Reference proteome</keyword>
<sequence length="137" mass="15007">MPIWIEIDHVGATRVRLSGVRVSSNDLKNVISPGISGSMRITVSGIQWTPHALGKHGDDIADDDDADSDDDESNAGRLARLSTSNTATVSAMDQHDRHRPWACRGRQYRPGPFGPVAVLPVVPEWAYWPGRETVPIQ</sequence>
<name>A0A0J7YLY0_BETVV</name>
<feature type="compositionally biased region" description="Acidic residues" evidence="1">
    <location>
        <begin position="60"/>
        <end position="73"/>
    </location>
</feature>
<accession>A0A0J7YLY0</accession>
<dbReference type="Proteomes" id="UP000035740">
    <property type="component" value="Unassembled WGS sequence"/>
</dbReference>
<organism evidence="2 3">
    <name type="scientific">Beta vulgaris subsp. vulgaris</name>
    <name type="common">Beet</name>
    <dbReference type="NCBI Taxonomy" id="3555"/>
    <lineage>
        <taxon>Eukaryota</taxon>
        <taxon>Viridiplantae</taxon>
        <taxon>Streptophyta</taxon>
        <taxon>Embryophyta</taxon>
        <taxon>Tracheophyta</taxon>
        <taxon>Spermatophyta</taxon>
        <taxon>Magnoliopsida</taxon>
        <taxon>eudicotyledons</taxon>
        <taxon>Gunneridae</taxon>
        <taxon>Pentapetalae</taxon>
        <taxon>Caryophyllales</taxon>
        <taxon>Chenopodiaceae</taxon>
        <taxon>Betoideae</taxon>
        <taxon>Beta</taxon>
    </lineage>
</organism>